<dbReference type="AlphaFoldDB" id="N6V2R1"/>
<dbReference type="SUPFAM" id="SSF46785">
    <property type="entry name" value="Winged helix' DNA-binding domain"/>
    <property type="match status" value="1"/>
</dbReference>
<keyword evidence="4" id="KW-1185">Reference proteome</keyword>
<dbReference type="Proteomes" id="UP000012429">
    <property type="component" value="Unassembled WGS sequence"/>
</dbReference>
<dbReference type="STRING" id="363754.RHSP_52834"/>
<dbReference type="InterPro" id="IPR036388">
    <property type="entry name" value="WH-like_DNA-bd_sf"/>
</dbReference>
<proteinExistence type="inferred from homology"/>
<feature type="region of interest" description="Disordered" evidence="2">
    <location>
        <begin position="27"/>
        <end position="51"/>
    </location>
</feature>
<evidence type="ECO:0000313" key="3">
    <source>
        <dbReference type="EMBL" id="ENN85387.1"/>
    </source>
</evidence>
<dbReference type="Pfam" id="PF13412">
    <property type="entry name" value="HTH_24"/>
    <property type="match status" value="1"/>
</dbReference>
<dbReference type="PANTHER" id="PTHR18964:SF149">
    <property type="entry name" value="BIFUNCTIONAL UDP-N-ACETYLGLUCOSAMINE 2-EPIMERASE_N-ACETYLMANNOSAMINE KINASE"/>
    <property type="match status" value="1"/>
</dbReference>
<evidence type="ECO:0000256" key="2">
    <source>
        <dbReference type="SAM" id="MobiDB-lite"/>
    </source>
</evidence>
<dbReference type="PATRIC" id="fig|363754.4.peg.5479"/>
<name>N6V2R1_9HYPH</name>
<protein>
    <submittedName>
        <fullName evidence="3">ROK family protein</fullName>
    </submittedName>
</protein>
<dbReference type="InterPro" id="IPR043129">
    <property type="entry name" value="ATPase_NBD"/>
</dbReference>
<dbReference type="SUPFAM" id="SSF53067">
    <property type="entry name" value="Actin-like ATPase domain"/>
    <property type="match status" value="1"/>
</dbReference>
<dbReference type="Pfam" id="PF00480">
    <property type="entry name" value="ROK"/>
    <property type="match status" value="1"/>
</dbReference>
<dbReference type="InterPro" id="IPR036390">
    <property type="entry name" value="WH_DNA-bd_sf"/>
</dbReference>
<comment type="caution">
    <text evidence="3">The sequence shown here is derived from an EMBL/GenBank/DDBJ whole genome shotgun (WGS) entry which is preliminary data.</text>
</comment>
<dbReference type="EMBL" id="AQHN01000084">
    <property type="protein sequence ID" value="ENN85387.1"/>
    <property type="molecule type" value="Genomic_DNA"/>
</dbReference>
<gene>
    <name evidence="3" type="ORF">RHSP_52834</name>
</gene>
<dbReference type="Gene3D" id="1.10.10.10">
    <property type="entry name" value="Winged helix-like DNA-binding domain superfamily/Winged helix DNA-binding domain"/>
    <property type="match status" value="1"/>
</dbReference>
<sequence>MTRFARSGRDRLRFGLAPFHSFTGTRLATSSQNRKFQPFLPRSPARSRDTEDTMSEFIKIARQFSQRAVMETIIQCGPISRASISKQTGLSKQTVSDVMRDLESDGWVRETGRTSGHVGRTAVNYELVPDAAYIVSVDLGGTKVRVAISNLACQISAEEVAPTETASGQAIVDQIAALCWKAVERKGIARDRIRLAVVGVPGAPDNATGRVMLAPNIPDFDRMDVAGALEKALGFGVILENDVNLAVVGESWLGNGQGIDNLAYIAVGTGIGSGLMVGGNLVHGAAHAAGELGFLPFGADPFDPESLRSGAFERVVASVGIKAAYRNLTGDEVNVPVIFERAAAGDPSAGQVLDEVAKYLARGVGAIAAIANPQKVIIGGSIGLRPELVERITRFLPMCFPYPVDIGVSSLGAWAAIIGGTAIGLEHLHNALFGADTPAHHLTLPPAETVNFREAINGAF</sequence>
<organism evidence="3 4">
    <name type="scientific">Rhizobium freirei PRF 81</name>
    <dbReference type="NCBI Taxonomy" id="363754"/>
    <lineage>
        <taxon>Bacteria</taxon>
        <taxon>Pseudomonadati</taxon>
        <taxon>Pseudomonadota</taxon>
        <taxon>Alphaproteobacteria</taxon>
        <taxon>Hyphomicrobiales</taxon>
        <taxon>Rhizobiaceae</taxon>
        <taxon>Rhizobium/Agrobacterium group</taxon>
        <taxon>Rhizobium</taxon>
    </lineage>
</organism>
<reference evidence="3 4" key="1">
    <citation type="journal article" date="2012" name="BMC Genomics">
        <title>Genomic basis of broad host range and environmental adaptability of Rhizobium tropici CIAT 899 and Rhizobium sp. PRF 81 which are used in inoculants for common bean (Phaseolus vulgaris L.).</title>
        <authorList>
            <person name="Ormeno-Orrillo E."/>
            <person name="Menna P."/>
            <person name="Almeida L.G."/>
            <person name="Ollero F.J."/>
            <person name="Nicolas M.F."/>
            <person name="Pains Rodrigues E."/>
            <person name="Shigueyoshi Nakatani A."/>
            <person name="Silva Batista J.S."/>
            <person name="Oliveira Chueire L.M."/>
            <person name="Souza R.C."/>
            <person name="Ribeiro Vasconcelos A.T."/>
            <person name="Megias M."/>
            <person name="Hungria M."/>
            <person name="Martinez-Romero E."/>
        </authorList>
    </citation>
    <scope>NUCLEOTIDE SEQUENCE [LARGE SCALE GENOMIC DNA]</scope>
    <source>
        <strain evidence="3 4">PRF 81</strain>
    </source>
</reference>
<dbReference type="Gene3D" id="3.30.420.40">
    <property type="match status" value="2"/>
</dbReference>
<dbReference type="InterPro" id="IPR000600">
    <property type="entry name" value="ROK"/>
</dbReference>
<accession>N6V2R1</accession>
<evidence type="ECO:0000256" key="1">
    <source>
        <dbReference type="ARBA" id="ARBA00006479"/>
    </source>
</evidence>
<comment type="similarity">
    <text evidence="1">Belongs to the ROK (NagC/XylR) family.</text>
</comment>
<evidence type="ECO:0000313" key="4">
    <source>
        <dbReference type="Proteomes" id="UP000012429"/>
    </source>
</evidence>
<dbReference type="PANTHER" id="PTHR18964">
    <property type="entry name" value="ROK (REPRESSOR, ORF, KINASE) FAMILY"/>
    <property type="match status" value="1"/>
</dbReference>